<dbReference type="SUPFAM" id="SSF82784">
    <property type="entry name" value="OsmC-like"/>
    <property type="match status" value="1"/>
</dbReference>
<dbReference type="Proteomes" id="UP000680206">
    <property type="component" value="Unassembled WGS sequence"/>
</dbReference>
<name>A0ABS3RN98_9ACTN</name>
<dbReference type="InterPro" id="IPR015946">
    <property type="entry name" value="KH_dom-like_a/b"/>
</dbReference>
<sequence length="123" mass="13220">MVEAAALPLPWQVGFQAGGNESIADTLKAGIGGSTGMRPHELLEASLATCMTISARMALADLGITEAEVGVRVHLEREESETRFCYELLLAPELEAHRPMLVERITGSPVRSTLSKSLVFEAL</sequence>
<gene>
    <name evidence="1" type="ORF">J4709_11555</name>
</gene>
<evidence type="ECO:0000313" key="2">
    <source>
        <dbReference type="Proteomes" id="UP000680206"/>
    </source>
</evidence>
<dbReference type="InterPro" id="IPR036102">
    <property type="entry name" value="OsmC/Ohrsf"/>
</dbReference>
<organism evidence="1 2">
    <name type="scientific">Actinomadura violacea</name>
    <dbReference type="NCBI Taxonomy" id="2819934"/>
    <lineage>
        <taxon>Bacteria</taxon>
        <taxon>Bacillati</taxon>
        <taxon>Actinomycetota</taxon>
        <taxon>Actinomycetes</taxon>
        <taxon>Streptosporangiales</taxon>
        <taxon>Thermomonosporaceae</taxon>
        <taxon>Actinomadura</taxon>
    </lineage>
</organism>
<comment type="caution">
    <text evidence="1">The sequence shown here is derived from an EMBL/GenBank/DDBJ whole genome shotgun (WGS) entry which is preliminary data.</text>
</comment>
<proteinExistence type="predicted"/>
<reference evidence="1 2" key="1">
    <citation type="submission" date="2021-03" db="EMBL/GenBank/DDBJ databases">
        <title>Actinomadura violae sp. nov., isolated from lichen in Thailand.</title>
        <authorList>
            <person name="Kanchanasin P."/>
            <person name="Saeng-In P."/>
            <person name="Phongsopitanun W."/>
            <person name="Yuki M."/>
            <person name="Kudo T."/>
            <person name="Ohkuma M."/>
            <person name="Tanasupawat S."/>
        </authorList>
    </citation>
    <scope>NUCLEOTIDE SEQUENCE [LARGE SCALE GENOMIC DNA]</scope>
    <source>
        <strain evidence="1 2">LCR2-06</strain>
    </source>
</reference>
<dbReference type="Gene3D" id="3.30.300.20">
    <property type="match status" value="1"/>
</dbReference>
<dbReference type="RefSeq" id="WP_208240022.1">
    <property type="nucleotide sequence ID" value="NZ_JAGEPF010000007.1"/>
</dbReference>
<dbReference type="InterPro" id="IPR003718">
    <property type="entry name" value="OsmC/Ohr_fam"/>
</dbReference>
<accession>A0ABS3RN98</accession>
<keyword evidence="2" id="KW-1185">Reference proteome</keyword>
<dbReference type="Pfam" id="PF02566">
    <property type="entry name" value="OsmC"/>
    <property type="match status" value="1"/>
</dbReference>
<evidence type="ECO:0000313" key="1">
    <source>
        <dbReference type="EMBL" id="MBO2458202.1"/>
    </source>
</evidence>
<protein>
    <submittedName>
        <fullName evidence="1">OsmC family protein</fullName>
    </submittedName>
</protein>
<dbReference type="EMBL" id="JAGEPF010000007">
    <property type="protein sequence ID" value="MBO2458202.1"/>
    <property type="molecule type" value="Genomic_DNA"/>
</dbReference>